<comment type="subcellular location">
    <subcellularLocation>
        <location evidence="9">Cytoplasm</location>
    </subcellularLocation>
</comment>
<comment type="function">
    <text evidence="9">Single strand-specific metallo-endoribonuclease involved in late-stage 70S ribosome quality control and in maturation of the 3' terminus of the 16S rRNA.</text>
</comment>
<dbReference type="EMBL" id="VTPS01000010">
    <property type="protein sequence ID" value="TZE81855.1"/>
    <property type="molecule type" value="Genomic_DNA"/>
</dbReference>
<dbReference type="Proteomes" id="UP000322976">
    <property type="component" value="Unassembled WGS sequence"/>
</dbReference>
<feature type="binding site" evidence="9">
    <location>
        <position position="123"/>
    </location>
    <ligand>
        <name>Zn(2+)</name>
        <dbReference type="ChEBI" id="CHEBI:29105"/>
        <note>catalytic</note>
    </ligand>
</feature>
<keyword evidence="9" id="KW-0963">Cytoplasm</keyword>
<feature type="binding site" evidence="9">
    <location>
        <position position="119"/>
    </location>
    <ligand>
        <name>Zn(2+)</name>
        <dbReference type="ChEBI" id="CHEBI:29105"/>
        <note>catalytic</note>
    </ligand>
</feature>
<sequence length="153" mass="17688">MRIEIDNRQSEIVVSDDLLRIIEGVIKETLLLEGFSEEVEVSVSLVNDEEIRELNRIYRGVNLPTDVLSFPMQEGDDNIEIMGMPVMLGDIVISLERAFCQSEEYGHSFERETGYLTAHGMLHLLGYDHIDDKEKEIMRAKEEKILDKYGLRR</sequence>
<evidence type="ECO:0000256" key="6">
    <source>
        <dbReference type="ARBA" id="ARBA00022759"/>
    </source>
</evidence>
<dbReference type="SUPFAM" id="SSF55486">
    <property type="entry name" value="Metalloproteases ('zincins'), catalytic domain"/>
    <property type="match status" value="1"/>
</dbReference>
<keyword evidence="2 9" id="KW-0690">Ribosome biogenesis</keyword>
<evidence type="ECO:0000256" key="3">
    <source>
        <dbReference type="ARBA" id="ARBA00022552"/>
    </source>
</evidence>
<dbReference type="EC" id="3.1.-.-" evidence="9"/>
<evidence type="ECO:0000256" key="5">
    <source>
        <dbReference type="ARBA" id="ARBA00022723"/>
    </source>
</evidence>
<dbReference type="InterPro" id="IPR002036">
    <property type="entry name" value="YbeY"/>
</dbReference>
<organism evidence="10 11">
    <name type="scientific">Calorimonas adulescens</name>
    <dbReference type="NCBI Taxonomy" id="2606906"/>
    <lineage>
        <taxon>Bacteria</taxon>
        <taxon>Bacillati</taxon>
        <taxon>Bacillota</taxon>
        <taxon>Clostridia</taxon>
        <taxon>Thermoanaerobacterales</taxon>
        <taxon>Thermoanaerobacteraceae</taxon>
        <taxon>Calorimonas</taxon>
    </lineage>
</organism>
<dbReference type="Gene3D" id="3.40.390.30">
    <property type="entry name" value="Metalloproteases ('zincins'), catalytic domain"/>
    <property type="match status" value="1"/>
</dbReference>
<evidence type="ECO:0000313" key="10">
    <source>
        <dbReference type="EMBL" id="TZE81855.1"/>
    </source>
</evidence>
<keyword evidence="7 9" id="KW-0378">Hydrolase</keyword>
<dbReference type="GO" id="GO:0004521">
    <property type="term" value="F:RNA endonuclease activity"/>
    <property type="evidence" value="ECO:0007669"/>
    <property type="project" value="UniProtKB-UniRule"/>
</dbReference>
<evidence type="ECO:0000256" key="1">
    <source>
        <dbReference type="ARBA" id="ARBA00010875"/>
    </source>
</evidence>
<evidence type="ECO:0000256" key="8">
    <source>
        <dbReference type="ARBA" id="ARBA00022833"/>
    </source>
</evidence>
<keyword evidence="11" id="KW-1185">Reference proteome</keyword>
<keyword evidence="4 9" id="KW-0540">Nuclease</keyword>
<evidence type="ECO:0000256" key="9">
    <source>
        <dbReference type="HAMAP-Rule" id="MF_00009"/>
    </source>
</evidence>
<gene>
    <name evidence="9 10" type="primary">ybeY</name>
    <name evidence="10" type="ORF">FWJ32_07710</name>
</gene>
<comment type="cofactor">
    <cofactor evidence="9">
        <name>Zn(2+)</name>
        <dbReference type="ChEBI" id="CHEBI:29105"/>
    </cofactor>
    <text evidence="9">Binds 1 zinc ion.</text>
</comment>
<dbReference type="GO" id="GO:0004222">
    <property type="term" value="F:metalloendopeptidase activity"/>
    <property type="evidence" value="ECO:0007669"/>
    <property type="project" value="InterPro"/>
</dbReference>
<dbReference type="PANTHER" id="PTHR46986">
    <property type="entry name" value="ENDORIBONUCLEASE YBEY, CHLOROPLASTIC"/>
    <property type="match status" value="1"/>
</dbReference>
<protein>
    <recommendedName>
        <fullName evidence="9">Endoribonuclease YbeY</fullName>
        <ecNumber evidence="9">3.1.-.-</ecNumber>
    </recommendedName>
</protein>
<dbReference type="NCBIfam" id="TIGR00043">
    <property type="entry name" value="rRNA maturation RNase YbeY"/>
    <property type="match status" value="1"/>
</dbReference>
<dbReference type="PROSITE" id="PS01306">
    <property type="entry name" value="UPF0054"/>
    <property type="match status" value="1"/>
</dbReference>
<proteinExistence type="inferred from homology"/>
<feature type="binding site" evidence="9">
    <location>
        <position position="129"/>
    </location>
    <ligand>
        <name>Zn(2+)</name>
        <dbReference type="ChEBI" id="CHEBI:29105"/>
        <note>catalytic</note>
    </ligand>
</feature>
<dbReference type="GO" id="GO:0008270">
    <property type="term" value="F:zinc ion binding"/>
    <property type="evidence" value="ECO:0007669"/>
    <property type="project" value="UniProtKB-UniRule"/>
</dbReference>
<dbReference type="GO" id="GO:0005737">
    <property type="term" value="C:cytoplasm"/>
    <property type="evidence" value="ECO:0007669"/>
    <property type="project" value="UniProtKB-SubCell"/>
</dbReference>
<keyword evidence="8 9" id="KW-0862">Zinc</keyword>
<accession>A0A5D8QAS0</accession>
<keyword evidence="6 9" id="KW-0255">Endonuclease</keyword>
<dbReference type="InterPro" id="IPR023091">
    <property type="entry name" value="MetalPrtase_cat_dom_sf_prd"/>
</dbReference>
<evidence type="ECO:0000256" key="7">
    <source>
        <dbReference type="ARBA" id="ARBA00022801"/>
    </source>
</evidence>
<reference evidence="10 11" key="1">
    <citation type="submission" date="2019-08" db="EMBL/GenBank/DDBJ databases">
        <title>Calorimonas adulescens gen. nov., sp. nov., an anaerobic thermophilic bacterium from Sakhalin hot spring.</title>
        <authorList>
            <person name="Khomyakova M.A."/>
            <person name="Merkel A.Y."/>
            <person name="Novikov A."/>
            <person name="Bonch-Osmolovskaya E.A."/>
            <person name="Slobodkin A.I."/>
        </authorList>
    </citation>
    <scope>NUCLEOTIDE SEQUENCE [LARGE SCALE GENOMIC DNA]</scope>
    <source>
        <strain evidence="10 11">A05MB</strain>
    </source>
</reference>
<comment type="similarity">
    <text evidence="1 9">Belongs to the endoribonuclease YbeY family.</text>
</comment>
<evidence type="ECO:0000256" key="2">
    <source>
        <dbReference type="ARBA" id="ARBA00022517"/>
    </source>
</evidence>
<evidence type="ECO:0000313" key="11">
    <source>
        <dbReference type="Proteomes" id="UP000322976"/>
    </source>
</evidence>
<dbReference type="PANTHER" id="PTHR46986:SF1">
    <property type="entry name" value="ENDORIBONUCLEASE YBEY, CHLOROPLASTIC"/>
    <property type="match status" value="1"/>
</dbReference>
<dbReference type="GO" id="GO:0006364">
    <property type="term" value="P:rRNA processing"/>
    <property type="evidence" value="ECO:0007669"/>
    <property type="project" value="UniProtKB-UniRule"/>
</dbReference>
<keyword evidence="3 9" id="KW-0698">rRNA processing</keyword>
<evidence type="ECO:0000256" key="4">
    <source>
        <dbReference type="ARBA" id="ARBA00022722"/>
    </source>
</evidence>
<name>A0A5D8QAS0_9THEO</name>
<keyword evidence="5 9" id="KW-0479">Metal-binding</keyword>
<dbReference type="HAMAP" id="MF_00009">
    <property type="entry name" value="Endoribonucl_YbeY"/>
    <property type="match status" value="1"/>
</dbReference>
<dbReference type="RefSeq" id="WP_149545381.1">
    <property type="nucleotide sequence ID" value="NZ_VTPS01000010.1"/>
</dbReference>
<dbReference type="AlphaFoldDB" id="A0A5D8QAS0"/>
<dbReference type="InterPro" id="IPR020549">
    <property type="entry name" value="YbeY_CS"/>
</dbReference>
<dbReference type="Pfam" id="PF02130">
    <property type="entry name" value="YbeY"/>
    <property type="match status" value="1"/>
</dbReference>
<comment type="caution">
    <text evidence="10">The sequence shown here is derived from an EMBL/GenBank/DDBJ whole genome shotgun (WGS) entry which is preliminary data.</text>
</comment>